<name>A0ABQ2YGV9_9ACTN</name>
<proteinExistence type="predicted"/>
<reference evidence="3" key="1">
    <citation type="journal article" date="2019" name="Int. J. Syst. Evol. Microbiol.">
        <title>The Global Catalogue of Microorganisms (GCM) 10K type strain sequencing project: providing services to taxonomists for standard genome sequencing and annotation.</title>
        <authorList>
            <consortium name="The Broad Institute Genomics Platform"/>
            <consortium name="The Broad Institute Genome Sequencing Center for Infectious Disease"/>
            <person name="Wu L."/>
            <person name="Ma J."/>
        </authorList>
    </citation>
    <scope>NUCLEOTIDE SEQUENCE [LARGE SCALE GENOMIC DNA]</scope>
    <source>
        <strain evidence="3">JCM 4586</strain>
    </source>
</reference>
<protein>
    <submittedName>
        <fullName evidence="2">Uncharacterized protein</fullName>
    </submittedName>
</protein>
<gene>
    <name evidence="2" type="ORF">GCM10010324_31070</name>
</gene>
<feature type="region of interest" description="Disordered" evidence="1">
    <location>
        <begin position="1"/>
        <end position="41"/>
    </location>
</feature>
<dbReference type="Proteomes" id="UP000659223">
    <property type="component" value="Unassembled WGS sequence"/>
</dbReference>
<dbReference type="EMBL" id="BMUT01000006">
    <property type="protein sequence ID" value="GGX83303.1"/>
    <property type="molecule type" value="Genomic_DNA"/>
</dbReference>
<organism evidence="2 3">
    <name type="scientific">Streptomyces hiroshimensis</name>
    <dbReference type="NCBI Taxonomy" id="66424"/>
    <lineage>
        <taxon>Bacteria</taxon>
        <taxon>Bacillati</taxon>
        <taxon>Actinomycetota</taxon>
        <taxon>Actinomycetes</taxon>
        <taxon>Kitasatosporales</taxon>
        <taxon>Streptomycetaceae</taxon>
        <taxon>Streptomyces</taxon>
    </lineage>
</organism>
<evidence type="ECO:0000256" key="1">
    <source>
        <dbReference type="SAM" id="MobiDB-lite"/>
    </source>
</evidence>
<feature type="compositionally biased region" description="Gly residues" evidence="1">
    <location>
        <begin position="1"/>
        <end position="12"/>
    </location>
</feature>
<evidence type="ECO:0000313" key="2">
    <source>
        <dbReference type="EMBL" id="GGX83303.1"/>
    </source>
</evidence>
<keyword evidence="3" id="KW-1185">Reference proteome</keyword>
<sequence>MLGAPLGGVGGVDGDHGHTEFGGHGYQPGSQPGHRHAGDQLAEPLVPTVLLAGLRGLEVEIFDCDREAVPGREVKQPDQGVP</sequence>
<accession>A0ABQ2YGV9</accession>
<comment type="caution">
    <text evidence="2">The sequence shown here is derived from an EMBL/GenBank/DDBJ whole genome shotgun (WGS) entry which is preliminary data.</text>
</comment>
<evidence type="ECO:0000313" key="3">
    <source>
        <dbReference type="Proteomes" id="UP000659223"/>
    </source>
</evidence>